<dbReference type="GO" id="GO:0016020">
    <property type="term" value="C:membrane"/>
    <property type="evidence" value="ECO:0007669"/>
    <property type="project" value="TreeGrafter"/>
</dbReference>
<evidence type="ECO:0000313" key="12">
    <source>
        <dbReference type="Ensembl" id="ENSPMEP00000018263.1"/>
    </source>
</evidence>
<evidence type="ECO:0000256" key="1">
    <source>
        <dbReference type="ARBA" id="ARBA00004412"/>
    </source>
</evidence>
<evidence type="ECO:0000256" key="4">
    <source>
        <dbReference type="ARBA" id="ARBA00022884"/>
    </source>
</evidence>
<evidence type="ECO:0000259" key="11">
    <source>
        <dbReference type="SMART" id="SM01254"/>
    </source>
</evidence>
<keyword evidence="5 9" id="KW-0175">Coiled coil</keyword>
<evidence type="ECO:0000313" key="13">
    <source>
        <dbReference type="Proteomes" id="UP000261480"/>
    </source>
</evidence>
<dbReference type="GO" id="GO:0005769">
    <property type="term" value="C:early endosome"/>
    <property type="evidence" value="ECO:0007669"/>
    <property type="project" value="UniProtKB-SubCell"/>
</dbReference>
<feature type="region of interest" description="Disordered" evidence="10">
    <location>
        <begin position="83"/>
        <end position="104"/>
    </location>
</feature>
<dbReference type="SMART" id="SM01254">
    <property type="entry name" value="KLRAQ"/>
    <property type="match status" value="1"/>
</dbReference>
<reference evidence="12" key="1">
    <citation type="submission" date="2025-08" db="UniProtKB">
        <authorList>
            <consortium name="Ensembl"/>
        </authorList>
    </citation>
    <scope>IDENTIFICATION</scope>
</reference>
<dbReference type="AlphaFoldDB" id="A0A3B3XTK5"/>
<reference evidence="12" key="2">
    <citation type="submission" date="2025-09" db="UniProtKB">
        <authorList>
            <consortium name="Ensembl"/>
        </authorList>
    </citation>
    <scope>IDENTIFICATION</scope>
</reference>
<dbReference type="InterPro" id="IPR019348">
    <property type="entry name" value="PPP1R21_six_helix"/>
</dbReference>
<dbReference type="STRING" id="48701.ENSPMEP00000018263"/>
<keyword evidence="13" id="KW-1185">Reference proteome</keyword>
<proteinExistence type="predicted"/>
<evidence type="ECO:0000256" key="2">
    <source>
        <dbReference type="ARBA" id="ARBA00020102"/>
    </source>
</evidence>
<dbReference type="Proteomes" id="UP000261480">
    <property type="component" value="Unplaced"/>
</dbReference>
<feature type="domain" description="Protein phosphatase 1 regulatory subunit 21 N-terminal" evidence="11">
    <location>
        <begin position="12"/>
        <end position="113"/>
    </location>
</feature>
<organism evidence="12 13">
    <name type="scientific">Poecilia mexicana</name>
    <dbReference type="NCBI Taxonomy" id="48701"/>
    <lineage>
        <taxon>Eukaryota</taxon>
        <taxon>Metazoa</taxon>
        <taxon>Chordata</taxon>
        <taxon>Craniata</taxon>
        <taxon>Vertebrata</taxon>
        <taxon>Euteleostomi</taxon>
        <taxon>Actinopterygii</taxon>
        <taxon>Neopterygii</taxon>
        <taxon>Teleostei</taxon>
        <taxon>Neoteleostei</taxon>
        <taxon>Acanthomorphata</taxon>
        <taxon>Ovalentaria</taxon>
        <taxon>Atherinomorphae</taxon>
        <taxon>Cyprinodontiformes</taxon>
        <taxon>Poeciliidae</taxon>
        <taxon>Poeciliinae</taxon>
        <taxon>Poecilia</taxon>
    </lineage>
</organism>
<dbReference type="Pfam" id="PF10212">
    <property type="entry name" value="PPP1R21_helical"/>
    <property type="match status" value="1"/>
</dbReference>
<dbReference type="PANTHER" id="PTHR21448">
    <property type="entry name" value="SMOOTH MUSCLE MYOSIN HEAVY CHAIN-RELATED"/>
    <property type="match status" value="1"/>
</dbReference>
<sequence length="797" mass="90243">MANVTDLQTKYSKLAQEYSKLRAQNQVLKKAVVDEQANSASLKDQLKQRDQSLRKQEQEMDSLSFRNQQLAKRVELLQEELAASEGRSKKGKGKGDSPLQPGLQTQSVFNEDLQKKIEENERLHIQFYEADEQHRKKEAELRAQLQKLEGEAEEHQAVVDGLTTKYVETIERLQGDKARLELKTQTLEREAKDCRMRTEECQQQLRRCQSELSRQVKQSSSVIQEKVPFNDTKFSDYNSLNVPSHNRRHQLKARDVTSQALSFIQDLVAALLNFHTYTEQRVHIYPLDSSIEPISPLNQKFSQYLHENAAYVRPLEDSFLQLYQSITEDTVTVLETVVMLRNFAENFSSYTHFLLKILPYQLKSLEEECEAPLCTAALMAKNRELQSDMKKVTTVFEKMQNYINLLALPSVRQDAMPQSSTSAVFTQLAASLHSLHDAIKEMSKHYNQKASIEQELPTVTQKLCTTTECLLGSLGSLTSVTGKIATFFSNNLDFFTSPGYSPRGCAVSLNPLQAESMLANKKKAAAYIDAIKTARPQSVPYREALSNRRILTSSTESREGLTQQVQQSQEKIARLEQEKEHWLLEAQLGKVRLEKENQRIADLEAQLAAALGGSQSSQTATDGRLTQSNEEAETAQKAAGKETTLCTSLVGMLCTTPTNEHVGDEESREQLIKTHYMTRVGELTTQLQVSDSKAVHFHSECRALAKRLTIAEKARETLSEEVKLANENITRLQDELTTTKRSYEDQLSMMSDHLCSMNETLSKQREEIDMLKLGGKVLRRREGFWLQAVLKAGSGSV</sequence>
<dbReference type="PANTHER" id="PTHR21448:SF0">
    <property type="entry name" value="PROTEIN PHOSPHATASE 1 REGULATORY SUBUNIT 21"/>
    <property type="match status" value="1"/>
</dbReference>
<evidence type="ECO:0000256" key="7">
    <source>
        <dbReference type="ARBA" id="ARBA00031617"/>
    </source>
</evidence>
<evidence type="ECO:0000256" key="3">
    <source>
        <dbReference type="ARBA" id="ARBA00022753"/>
    </source>
</evidence>
<dbReference type="InterPro" id="IPR019343">
    <property type="entry name" value="PPP1R21_N"/>
</dbReference>
<dbReference type="Pfam" id="PF10205">
    <property type="entry name" value="KLRAQ"/>
    <property type="match status" value="1"/>
</dbReference>
<evidence type="ECO:0000256" key="10">
    <source>
        <dbReference type="SAM" id="MobiDB-lite"/>
    </source>
</evidence>
<evidence type="ECO:0000256" key="6">
    <source>
        <dbReference type="ARBA" id="ARBA00031361"/>
    </source>
</evidence>
<dbReference type="InterPro" id="IPR049372">
    <property type="entry name" value="PPP1R21_C"/>
</dbReference>
<name>A0A3B3XTK5_9TELE</name>
<evidence type="ECO:0000256" key="8">
    <source>
        <dbReference type="ARBA" id="ARBA00044824"/>
    </source>
</evidence>
<feature type="coiled-coil region" evidence="9">
    <location>
        <begin position="131"/>
        <end position="197"/>
    </location>
</feature>
<protein>
    <recommendedName>
        <fullName evidence="2">Protein phosphatase 1 regulatory subunit 21</fullName>
    </recommendedName>
    <alternativeName>
        <fullName evidence="7">Coiled-coil domain-containing protein 128</fullName>
    </alternativeName>
    <alternativeName>
        <fullName evidence="8">Ferry endosomal RAB5 effector complex subunit 2</fullName>
    </alternativeName>
    <alternativeName>
        <fullName evidence="6">KLRAQ motif-containing protein 1</fullName>
    </alternativeName>
</protein>
<keyword evidence="3" id="KW-0967">Endosome</keyword>
<dbReference type="GO" id="GO:0003723">
    <property type="term" value="F:RNA binding"/>
    <property type="evidence" value="ECO:0007669"/>
    <property type="project" value="UniProtKB-KW"/>
</dbReference>
<feature type="region of interest" description="Disordered" evidence="10">
    <location>
        <begin position="611"/>
        <end position="639"/>
    </location>
</feature>
<dbReference type="InterPro" id="IPR040024">
    <property type="entry name" value="PPP1R21"/>
</dbReference>
<accession>A0A3B3XTK5</accession>
<feature type="compositionally biased region" description="Polar residues" evidence="10">
    <location>
        <begin position="613"/>
        <end position="629"/>
    </location>
</feature>
<dbReference type="Pfam" id="PF21636">
    <property type="entry name" value="PPP1R21_C"/>
    <property type="match status" value="1"/>
</dbReference>
<keyword evidence="4" id="KW-0694">RNA-binding</keyword>
<evidence type="ECO:0000256" key="5">
    <source>
        <dbReference type="ARBA" id="ARBA00023054"/>
    </source>
</evidence>
<dbReference type="Ensembl" id="ENSPMET00000027406.1">
    <property type="protein sequence ID" value="ENSPMEP00000018263.1"/>
    <property type="gene ID" value="ENSPMEG00000021194.1"/>
</dbReference>
<feature type="coiled-coil region" evidence="9">
    <location>
        <begin position="701"/>
        <end position="742"/>
    </location>
</feature>
<evidence type="ECO:0000256" key="9">
    <source>
        <dbReference type="SAM" id="Coils"/>
    </source>
</evidence>
<comment type="subcellular location">
    <subcellularLocation>
        <location evidence="1">Early endosome</location>
    </subcellularLocation>
</comment>